<dbReference type="InterPro" id="IPR038392">
    <property type="entry name" value="Fucose_isomerase_dom2_sf"/>
</dbReference>
<gene>
    <name evidence="7" type="primary">fucI</name>
    <name evidence="11" type="ORF">D2V05_16965</name>
    <name evidence="12" type="ORF">FQ017_16815</name>
</gene>
<keyword evidence="3 7" id="KW-0464">Manganese</keyword>
<dbReference type="OrthoDB" id="9760430at2"/>
<protein>
    <recommendedName>
        <fullName evidence="7">L-fucose isomerase</fullName>
        <shortName evidence="7">FucIase</shortName>
        <ecNumber evidence="7">5.3.1.25</ecNumber>
    </recommendedName>
    <alternativeName>
        <fullName evidence="7">6-deoxy-L-galactose isomerase</fullName>
    </alternativeName>
</protein>
<feature type="binding site" evidence="7">
    <location>
        <position position="362"/>
    </location>
    <ligand>
        <name>Mn(2+)</name>
        <dbReference type="ChEBI" id="CHEBI:29035"/>
    </ligand>
</feature>
<dbReference type="Gene3D" id="3.40.275.10">
    <property type="entry name" value="L-fucose Isomerase, Chain A, domain 2"/>
    <property type="match status" value="1"/>
</dbReference>
<dbReference type="UniPathway" id="UPA00563">
    <property type="reaction ID" value="UER00624"/>
</dbReference>
<dbReference type="Gene3D" id="3.40.50.1070">
    <property type="match status" value="1"/>
</dbReference>
<dbReference type="GO" id="GO:0030145">
    <property type="term" value="F:manganese ion binding"/>
    <property type="evidence" value="ECO:0007669"/>
    <property type="project" value="UniProtKB-UniRule"/>
</dbReference>
<dbReference type="GO" id="GO:0008736">
    <property type="term" value="F:L-fucose isomerase activity"/>
    <property type="evidence" value="ECO:0007669"/>
    <property type="project" value="UniProtKB-UniRule"/>
</dbReference>
<dbReference type="Proteomes" id="UP000321621">
    <property type="component" value="Unassembled WGS sequence"/>
</dbReference>
<comment type="function">
    <text evidence="7">Converts the aldose L-fucose into the corresponding ketose L-fuculose.</text>
</comment>
<dbReference type="HAMAP" id="MF_01254">
    <property type="entry name" value="Fucose_iso"/>
    <property type="match status" value="1"/>
</dbReference>
<accession>A0A3A1NEF4</accession>
<feature type="binding site" evidence="7">
    <location>
        <position position="528"/>
    </location>
    <ligand>
        <name>Mn(2+)</name>
        <dbReference type="ChEBI" id="CHEBI:29035"/>
    </ligand>
</feature>
<comment type="catalytic activity">
    <reaction evidence="7">
        <text>L-fucose = L-fuculose</text>
        <dbReference type="Rhea" id="RHEA:17233"/>
        <dbReference type="ChEBI" id="CHEBI:2181"/>
        <dbReference type="ChEBI" id="CHEBI:17617"/>
        <dbReference type="EC" id="5.3.1.25"/>
    </reaction>
</comment>
<feature type="active site" description="Proton acceptor" evidence="7">
    <location>
        <position position="338"/>
    </location>
</feature>
<keyword evidence="14" id="KW-1185">Reference proteome</keyword>
<keyword evidence="6 7" id="KW-0119">Carbohydrate metabolism</keyword>
<evidence type="ECO:0000256" key="1">
    <source>
        <dbReference type="ARBA" id="ARBA00022490"/>
    </source>
</evidence>
<dbReference type="GO" id="GO:0019571">
    <property type="term" value="P:D-arabinose catabolic process"/>
    <property type="evidence" value="ECO:0007669"/>
    <property type="project" value="TreeGrafter"/>
</dbReference>
<dbReference type="SUPFAM" id="SSF50443">
    <property type="entry name" value="FucI/AraA C-terminal domain-like"/>
    <property type="match status" value="1"/>
</dbReference>
<evidence type="ECO:0000313" key="11">
    <source>
        <dbReference type="EMBL" id="RIV42485.1"/>
    </source>
</evidence>
<comment type="cofactor">
    <cofactor evidence="7">
        <name>Mn(2+)</name>
        <dbReference type="ChEBI" id="CHEBI:29035"/>
    </cofactor>
</comment>
<comment type="similarity">
    <text evidence="7">Belongs to the L-fucose isomerase family.</text>
</comment>
<dbReference type="Pfam" id="PF02952">
    <property type="entry name" value="Fucose_iso_C"/>
    <property type="match status" value="1"/>
</dbReference>
<evidence type="ECO:0000256" key="3">
    <source>
        <dbReference type="ARBA" id="ARBA00023211"/>
    </source>
</evidence>
<evidence type="ECO:0000256" key="7">
    <source>
        <dbReference type="HAMAP-Rule" id="MF_01254"/>
    </source>
</evidence>
<evidence type="ECO:0000256" key="5">
    <source>
        <dbReference type="ARBA" id="ARBA00023253"/>
    </source>
</evidence>
<dbReference type="EC" id="5.3.1.25" evidence="7"/>
<dbReference type="EMBL" id="QXFI01000035">
    <property type="protein sequence ID" value="RIV42485.1"/>
    <property type="molecule type" value="Genomic_DNA"/>
</dbReference>
<dbReference type="PANTHER" id="PTHR37840:SF1">
    <property type="entry name" value="L-FUCOSE ISOMERASE"/>
    <property type="match status" value="1"/>
</dbReference>
<dbReference type="NCBIfam" id="NF008220">
    <property type="entry name" value="PRK10991.1"/>
    <property type="match status" value="1"/>
</dbReference>
<feature type="active site" description="Proton acceptor" evidence="7">
    <location>
        <position position="362"/>
    </location>
</feature>
<dbReference type="Proteomes" id="UP000266691">
    <property type="component" value="Unassembled WGS sequence"/>
</dbReference>
<dbReference type="RefSeq" id="WP_119648715.1">
    <property type="nucleotide sequence ID" value="NZ_QXFI01000035.1"/>
</dbReference>
<feature type="domain" description="L-fucose isomerase C-terminal" evidence="8">
    <location>
        <begin position="391"/>
        <end position="554"/>
    </location>
</feature>
<dbReference type="SUPFAM" id="SSF53743">
    <property type="entry name" value="FucI/AraA N-terminal and middle domains"/>
    <property type="match status" value="1"/>
</dbReference>
<keyword evidence="2 7" id="KW-0479">Metal-binding</keyword>
<keyword evidence="1 7" id="KW-0963">Cytoplasm</keyword>
<evidence type="ECO:0000313" key="14">
    <source>
        <dbReference type="Proteomes" id="UP000321621"/>
    </source>
</evidence>
<dbReference type="PANTHER" id="PTHR37840">
    <property type="entry name" value="L-FUCOSE ISOMERASE"/>
    <property type="match status" value="1"/>
</dbReference>
<comment type="pathway">
    <text evidence="7">Carbohydrate degradation; L-fucose degradation; L-lactaldehyde and glycerone phosphate from L-fucose: step 1/3.</text>
</comment>
<dbReference type="GO" id="GO:0005737">
    <property type="term" value="C:cytoplasm"/>
    <property type="evidence" value="ECO:0007669"/>
    <property type="project" value="UniProtKB-SubCell"/>
</dbReference>
<evidence type="ECO:0000259" key="8">
    <source>
        <dbReference type="Pfam" id="PF02952"/>
    </source>
</evidence>
<dbReference type="Gene3D" id="3.20.14.10">
    <property type="entry name" value="L-fucose/L-arabinose isomerase, C-terminal"/>
    <property type="match status" value="1"/>
</dbReference>
<dbReference type="GO" id="GO:0008790">
    <property type="term" value="F:arabinose isomerase activity"/>
    <property type="evidence" value="ECO:0007669"/>
    <property type="project" value="TreeGrafter"/>
</dbReference>
<evidence type="ECO:0000259" key="9">
    <source>
        <dbReference type="Pfam" id="PF07881"/>
    </source>
</evidence>
<proteinExistence type="inferred from homology"/>
<dbReference type="InterPro" id="IPR015888">
    <property type="entry name" value="Fuc_isomerase_C"/>
</dbReference>
<dbReference type="InterPro" id="IPR038391">
    <property type="entry name" value="Fucose_iso_dom1_sf"/>
</dbReference>
<evidence type="ECO:0000259" key="10">
    <source>
        <dbReference type="Pfam" id="PF07882"/>
    </source>
</evidence>
<dbReference type="InterPro" id="IPR009015">
    <property type="entry name" value="Fucose_isomerase_N/cen_sf"/>
</dbReference>
<name>A0A3A1NEF4_9FLAO</name>
<dbReference type="InterPro" id="IPR004216">
    <property type="entry name" value="Fuc/Ara_isomerase_C"/>
</dbReference>
<feature type="domain" description="L-fucose isomerase N-terminal-1" evidence="9">
    <location>
        <begin position="7"/>
        <end position="175"/>
    </location>
</feature>
<reference evidence="11 13" key="1">
    <citation type="submission" date="2018-08" db="EMBL/GenBank/DDBJ databases">
        <title>Proposal of Muricauda 72 sp.nov. and Muricauda NH166 sp.nov., isolated from seawater.</title>
        <authorList>
            <person name="Cheng H."/>
            <person name="Wu Y.-H."/>
            <person name="Guo L.-L."/>
            <person name="Xu X.-W."/>
        </authorList>
    </citation>
    <scope>NUCLEOTIDE SEQUENCE [LARGE SCALE GENOMIC DNA]</scope>
    <source>
        <strain evidence="11 13">72</strain>
    </source>
</reference>
<dbReference type="NCBIfam" id="TIGR01089">
    <property type="entry name" value="fucI"/>
    <property type="match status" value="1"/>
</dbReference>
<dbReference type="Pfam" id="PF07882">
    <property type="entry name" value="Fucose_iso_N2"/>
    <property type="match status" value="1"/>
</dbReference>
<comment type="subcellular location">
    <subcellularLocation>
        <location evidence="7">Cytoplasm</location>
    </subcellularLocation>
</comment>
<dbReference type="InterPro" id="IPR012888">
    <property type="entry name" value="Fucose_iso_N1"/>
</dbReference>
<organism evidence="11 13">
    <name type="scientific">Flagellimonas pelagia</name>
    <dbReference type="NCBI Taxonomy" id="2306998"/>
    <lineage>
        <taxon>Bacteria</taxon>
        <taxon>Pseudomonadati</taxon>
        <taxon>Bacteroidota</taxon>
        <taxon>Flavobacteriia</taxon>
        <taxon>Flavobacteriales</taxon>
        <taxon>Flavobacteriaceae</taxon>
        <taxon>Flagellimonas</taxon>
    </lineage>
</organism>
<evidence type="ECO:0000256" key="6">
    <source>
        <dbReference type="ARBA" id="ARBA00023277"/>
    </source>
</evidence>
<evidence type="ECO:0000256" key="2">
    <source>
        <dbReference type="ARBA" id="ARBA00022723"/>
    </source>
</evidence>
<feature type="domain" description="L-fucose isomerase N-terminal-2" evidence="10">
    <location>
        <begin position="176"/>
        <end position="355"/>
    </location>
</feature>
<feature type="binding site" evidence="7">
    <location>
        <position position="338"/>
    </location>
    <ligand>
        <name>Mn(2+)</name>
        <dbReference type="ChEBI" id="CHEBI:29035"/>
    </ligand>
</feature>
<dbReference type="FunFam" id="3.20.14.10:FF:000001">
    <property type="entry name" value="L-fucose isomerase"/>
    <property type="match status" value="1"/>
</dbReference>
<reference evidence="12 14" key="2">
    <citation type="submission" date="2019-07" db="EMBL/GenBank/DDBJ databases">
        <title>Draft genome of two Muricauda strains isolated from deep sea.</title>
        <authorList>
            <person name="Sun C."/>
        </authorList>
    </citation>
    <scope>NUCLEOTIDE SEQUENCE [LARGE SCALE GENOMIC DNA]</scope>
    <source>
        <strain evidence="12 14">72</strain>
    </source>
</reference>
<dbReference type="InterPro" id="IPR038393">
    <property type="entry name" value="Fuc_iso_dom3_sf"/>
</dbReference>
<sequence length="593" mass="66263">MTKKPTYPKIGIRPIIDGRLGGVRESLEGTTMNMAKNVAKLFGEKLKYPDGSPVECVIPDFCIGGVKEAGDCGEYFKLHNVGVSLSVTPCWCYGTETMDMEPHLPKAIWGFNGTERPGAVYLAATLAAHNQKGLPVFGIYGEDVQDLDDSRITPDVQKKLLSFARTGLAVSIMKNRSYLAIGSVSMGIAGSMIDPDFFQDYLGMRNAYVDSTEVLRRIEQEIYDKEEFQRALEWTKANCKEGKDYNEAERQRSREQKDKDWEFVVKMTLIIRDLMVGNPKLKEMGHGEEAMGHDAIVSGFQGQRQWTDFLPNGDFSEAILNSSFDWNGIRAPYMVATENDALNGVSMLFNYLLTGTAQIFADVRTYWSPDAVRRVTGWKPDGMASEGFIHLINSGSATLDGTGRQERNGRPVMKPFWEIEQREVDASLKATTWYPANLGYFRGGGYSSNFLTRGEMPVTMCRLNLIKGLGPVLQIAEGHTIDLPQNVHEILDERTDRTWPTTWFVPKITGKGAFRNVYAVMDNWGANHGAISYGHIGHDLITLAAMLRIPVCMHNVEEERIFRPSSWKAHGMDPESSDYGACKNYGPLYGKNG</sequence>
<evidence type="ECO:0000313" key="13">
    <source>
        <dbReference type="Proteomes" id="UP000266691"/>
    </source>
</evidence>
<evidence type="ECO:0000313" key="12">
    <source>
        <dbReference type="EMBL" id="TXJ91513.1"/>
    </source>
</evidence>
<keyword evidence="4 7" id="KW-0413">Isomerase</keyword>
<dbReference type="GO" id="GO:0042355">
    <property type="term" value="P:L-fucose catabolic process"/>
    <property type="evidence" value="ECO:0007669"/>
    <property type="project" value="UniProtKB-UniRule"/>
</dbReference>
<dbReference type="InterPro" id="IPR005763">
    <property type="entry name" value="Fucose_isomerase"/>
</dbReference>
<dbReference type="AlphaFoldDB" id="A0A3A1NEF4"/>
<dbReference type="Pfam" id="PF07881">
    <property type="entry name" value="Fucose_iso_N1"/>
    <property type="match status" value="1"/>
</dbReference>
<comment type="caution">
    <text evidence="11">The sequence shown here is derived from an EMBL/GenBank/DDBJ whole genome shotgun (WGS) entry which is preliminary data.</text>
</comment>
<dbReference type="InterPro" id="IPR012889">
    <property type="entry name" value="Fucose_isomerase_N2"/>
</dbReference>
<evidence type="ECO:0000256" key="4">
    <source>
        <dbReference type="ARBA" id="ARBA00023235"/>
    </source>
</evidence>
<keyword evidence="5 7" id="KW-0294">Fucose metabolism</keyword>
<dbReference type="EMBL" id="VNWK01000035">
    <property type="protein sequence ID" value="TXJ91513.1"/>
    <property type="molecule type" value="Genomic_DNA"/>
</dbReference>